<protein>
    <submittedName>
        <fullName evidence="1">Uncharacterized protein</fullName>
    </submittedName>
</protein>
<feature type="non-terminal residue" evidence="1">
    <location>
        <position position="168"/>
    </location>
</feature>
<name>X1VSB1_9ZZZZ</name>
<feature type="non-terminal residue" evidence="1">
    <location>
        <position position="1"/>
    </location>
</feature>
<accession>X1VSB1</accession>
<comment type="caution">
    <text evidence="1">The sequence shown here is derived from an EMBL/GenBank/DDBJ whole genome shotgun (WGS) entry which is preliminary data.</text>
</comment>
<evidence type="ECO:0000313" key="1">
    <source>
        <dbReference type="EMBL" id="GAJ23582.1"/>
    </source>
</evidence>
<dbReference type="AlphaFoldDB" id="X1VSB1"/>
<organism evidence="1">
    <name type="scientific">marine sediment metagenome</name>
    <dbReference type="NCBI Taxonomy" id="412755"/>
    <lineage>
        <taxon>unclassified sequences</taxon>
        <taxon>metagenomes</taxon>
        <taxon>ecological metagenomes</taxon>
    </lineage>
</organism>
<sequence>GAIEDSAVDTLQIIPPGSPSLGVVSTGRIVHLAGDVYAFVTEALNADSAKRIFLYTITISAAGAISDAVVDSLELAVGRFTPDLIKISDRHYAIAYSWLNQGSIKTIIIEPDGTIGSVTDTLEFEDDYCGPAPFIISITEGILAIAYEGSGYDGWLKTIGPVVVPTVS</sequence>
<reference evidence="1" key="1">
    <citation type="journal article" date="2014" name="Front. Microbiol.">
        <title>High frequency of phylogenetically diverse reductive dehalogenase-homologous genes in deep subseafloor sedimentary metagenomes.</title>
        <authorList>
            <person name="Kawai M."/>
            <person name="Futagami T."/>
            <person name="Toyoda A."/>
            <person name="Takaki Y."/>
            <person name="Nishi S."/>
            <person name="Hori S."/>
            <person name="Arai W."/>
            <person name="Tsubouchi T."/>
            <person name="Morono Y."/>
            <person name="Uchiyama I."/>
            <person name="Ito T."/>
            <person name="Fujiyama A."/>
            <person name="Inagaki F."/>
            <person name="Takami H."/>
        </authorList>
    </citation>
    <scope>NUCLEOTIDE SEQUENCE</scope>
    <source>
        <strain evidence="1">Expedition CK06-06</strain>
    </source>
</reference>
<gene>
    <name evidence="1" type="ORF">S12H4_59150</name>
</gene>
<dbReference type="EMBL" id="BARW01038572">
    <property type="protein sequence ID" value="GAJ23582.1"/>
    <property type="molecule type" value="Genomic_DNA"/>
</dbReference>
<proteinExistence type="predicted"/>